<feature type="transmembrane region" description="Helical" evidence="1">
    <location>
        <begin position="9"/>
        <end position="30"/>
    </location>
</feature>
<dbReference type="Proteomes" id="UP001152320">
    <property type="component" value="Chromosome 11"/>
</dbReference>
<evidence type="ECO:0000313" key="7">
    <source>
        <dbReference type="EMBL" id="KAJ8049532.1"/>
    </source>
</evidence>
<dbReference type="EMBL" id="JAIZAY010000001">
    <property type="protein sequence ID" value="KAJ8049135.1"/>
    <property type="molecule type" value="Genomic_DNA"/>
</dbReference>
<evidence type="ECO:0000256" key="1">
    <source>
        <dbReference type="SAM" id="Phobius"/>
    </source>
</evidence>
<protein>
    <submittedName>
        <fullName evidence="3">Uncharacterized protein</fullName>
    </submittedName>
</protein>
<sequence>MVSPCVKKVLLLLGVPYILVTLNAMFLELWPLRLCLSNFQSLHPQNCLALFIKVKPWSYL</sequence>
<dbReference type="EMBL" id="JAIZAY010000001">
    <property type="protein sequence ID" value="KAJ8049532.1"/>
    <property type="molecule type" value="Genomic_DNA"/>
</dbReference>
<evidence type="ECO:0000313" key="3">
    <source>
        <dbReference type="EMBL" id="KAJ8032896.1"/>
    </source>
</evidence>
<evidence type="ECO:0000313" key="6">
    <source>
        <dbReference type="EMBL" id="KAJ8049135.1"/>
    </source>
</evidence>
<proteinExistence type="predicted"/>
<dbReference type="EMBL" id="JAIZAY010000006">
    <property type="protein sequence ID" value="KAJ8039767.1"/>
    <property type="molecule type" value="Genomic_DNA"/>
</dbReference>
<keyword evidence="1" id="KW-0472">Membrane</keyword>
<reference evidence="3" key="1">
    <citation type="submission" date="2021-10" db="EMBL/GenBank/DDBJ databases">
        <title>Tropical sea cucumber genome reveals ecological adaptation and Cuvierian tubules defense mechanism.</title>
        <authorList>
            <person name="Chen T."/>
        </authorList>
    </citation>
    <scope>NUCLEOTIDE SEQUENCE</scope>
    <source>
        <strain evidence="3">Nanhai2018</strain>
        <tissue evidence="3">Muscle</tissue>
    </source>
</reference>
<evidence type="ECO:0000313" key="8">
    <source>
        <dbReference type="Proteomes" id="UP001152320"/>
    </source>
</evidence>
<dbReference type="Proteomes" id="UP001152320">
    <property type="component" value="Chromosome 1"/>
</dbReference>
<gene>
    <name evidence="6" type="ORF">HOLleu_01741</name>
    <name evidence="7" type="ORF">HOLleu_02316</name>
    <name evidence="4" type="ORF">HOLleu_13868</name>
    <name evidence="5" type="ORF">HOLleu_13871</name>
    <name evidence="3" type="ORF">HOLleu_22977</name>
    <name evidence="2" type="ORF">HOLleu_30305</name>
</gene>
<comment type="caution">
    <text evidence="3">The sequence shown here is derived from an EMBL/GenBank/DDBJ whole genome shotgun (WGS) entry which is preliminary data.</text>
</comment>
<dbReference type="Proteomes" id="UP001152320">
    <property type="component" value="Chromosome 6"/>
</dbReference>
<keyword evidence="1" id="KW-0812">Transmembrane</keyword>
<dbReference type="EMBL" id="JAIZAY010000011">
    <property type="protein sequence ID" value="KAJ8032896.1"/>
    <property type="molecule type" value="Genomic_DNA"/>
</dbReference>
<evidence type="ECO:0000313" key="4">
    <source>
        <dbReference type="EMBL" id="KAJ8039765.1"/>
    </source>
</evidence>
<keyword evidence="1" id="KW-1133">Transmembrane helix</keyword>
<dbReference type="EMBL" id="JAIZAY010000015">
    <property type="protein sequence ID" value="KAJ8028151.1"/>
    <property type="molecule type" value="Genomic_DNA"/>
</dbReference>
<dbReference type="EMBL" id="JAIZAY010000006">
    <property type="protein sequence ID" value="KAJ8039765.1"/>
    <property type="molecule type" value="Genomic_DNA"/>
</dbReference>
<dbReference type="AlphaFoldDB" id="A0A9Q1H5A6"/>
<organism evidence="3 8">
    <name type="scientific">Holothuria leucospilota</name>
    <name type="common">Black long sea cucumber</name>
    <name type="synonym">Mertensiothuria leucospilota</name>
    <dbReference type="NCBI Taxonomy" id="206669"/>
    <lineage>
        <taxon>Eukaryota</taxon>
        <taxon>Metazoa</taxon>
        <taxon>Echinodermata</taxon>
        <taxon>Eleutherozoa</taxon>
        <taxon>Echinozoa</taxon>
        <taxon>Holothuroidea</taxon>
        <taxon>Aspidochirotacea</taxon>
        <taxon>Aspidochirotida</taxon>
        <taxon>Holothuriidae</taxon>
        <taxon>Holothuria</taxon>
    </lineage>
</organism>
<name>A0A9Q1H5A6_HOLLE</name>
<dbReference type="Proteomes" id="UP001152320">
    <property type="component" value="Chromosome 15"/>
</dbReference>
<evidence type="ECO:0000313" key="2">
    <source>
        <dbReference type="EMBL" id="KAJ8028151.1"/>
    </source>
</evidence>
<evidence type="ECO:0000313" key="5">
    <source>
        <dbReference type="EMBL" id="KAJ8039767.1"/>
    </source>
</evidence>
<keyword evidence="8" id="KW-1185">Reference proteome</keyword>
<accession>A0A9Q1H5A6</accession>